<evidence type="ECO:0000256" key="1">
    <source>
        <dbReference type="ARBA" id="ARBA00001947"/>
    </source>
</evidence>
<keyword evidence="4" id="KW-0862">Zinc</keyword>
<name>A0A437P7I8_9HYPH</name>
<keyword evidence="3" id="KW-0479">Metal-binding</keyword>
<dbReference type="EMBL" id="SACP01000010">
    <property type="protein sequence ID" value="RVU18048.1"/>
    <property type="molecule type" value="Genomic_DNA"/>
</dbReference>
<comment type="cofactor">
    <cofactor evidence="1">
        <name>Zn(2+)</name>
        <dbReference type="ChEBI" id="CHEBI:29105"/>
    </cofactor>
</comment>
<evidence type="ECO:0000256" key="2">
    <source>
        <dbReference type="ARBA" id="ARBA00022679"/>
    </source>
</evidence>
<dbReference type="Pfam" id="PF05853">
    <property type="entry name" value="BKACE"/>
    <property type="match status" value="1"/>
</dbReference>
<accession>A0A437P7I8</accession>
<dbReference type="InterPro" id="IPR008567">
    <property type="entry name" value="BKACE"/>
</dbReference>
<sequence length="293" mass="30784">MARKTVITCALTGSFDTPKKNPAVPVSPEAIARSALEAAEAGAAVVHIHVRDPATGAPSMDLELYRETVERIRGRNADVILNLTTGAGGRYVAGEPDPAVAGPGTTLASPEARTRHVTELRPEICTLDVATMNFGEHAFLNTPGHLRAMAGMIREAGAKPEIEVFDLGQIELARHLVAEGHLATPPLFQICLGIPWGAPATPETLLQMRDRLPAGAAWSAFGISRAEYPMLAVAAAAGGNVRVGLEDNLYLAPGRLAPSNAALVEKAVSLLAHLDCAPATPDEARQIFGLPPR</sequence>
<organism evidence="6 7">
    <name type="scientific">Methylobacterium oryzihabitans</name>
    <dbReference type="NCBI Taxonomy" id="2499852"/>
    <lineage>
        <taxon>Bacteria</taxon>
        <taxon>Pseudomonadati</taxon>
        <taxon>Pseudomonadota</taxon>
        <taxon>Alphaproteobacteria</taxon>
        <taxon>Hyphomicrobiales</taxon>
        <taxon>Methylobacteriaceae</taxon>
        <taxon>Methylobacterium</taxon>
    </lineage>
</organism>
<evidence type="ECO:0000256" key="4">
    <source>
        <dbReference type="ARBA" id="ARBA00022833"/>
    </source>
</evidence>
<evidence type="ECO:0000256" key="5">
    <source>
        <dbReference type="SAM" id="MobiDB-lite"/>
    </source>
</evidence>
<feature type="region of interest" description="Disordered" evidence="5">
    <location>
        <begin position="94"/>
        <end position="115"/>
    </location>
</feature>
<evidence type="ECO:0000313" key="6">
    <source>
        <dbReference type="EMBL" id="RVU18048.1"/>
    </source>
</evidence>
<dbReference type="PANTHER" id="PTHR37418">
    <property type="entry name" value="3-KETO-5-AMINOHEXANOATE CLEAVAGE ENZYME-RELATED"/>
    <property type="match status" value="1"/>
</dbReference>
<gene>
    <name evidence="6" type="ORF">EOE48_11670</name>
</gene>
<comment type="caution">
    <text evidence="6">The sequence shown here is derived from an EMBL/GenBank/DDBJ whole genome shotgun (WGS) entry which is preliminary data.</text>
</comment>
<dbReference type="GO" id="GO:0043720">
    <property type="term" value="F:3-keto-5-aminohexanoate cleavage activity"/>
    <property type="evidence" value="ECO:0007669"/>
    <property type="project" value="InterPro"/>
</dbReference>
<dbReference type="Proteomes" id="UP000286997">
    <property type="component" value="Unassembled WGS sequence"/>
</dbReference>
<dbReference type="RefSeq" id="WP_127729124.1">
    <property type="nucleotide sequence ID" value="NZ_SACP01000010.1"/>
</dbReference>
<dbReference type="Gene3D" id="3.20.20.70">
    <property type="entry name" value="Aldolase class I"/>
    <property type="match status" value="1"/>
</dbReference>
<proteinExistence type="predicted"/>
<dbReference type="AlphaFoldDB" id="A0A437P7I8"/>
<evidence type="ECO:0000256" key="3">
    <source>
        <dbReference type="ARBA" id="ARBA00022723"/>
    </source>
</evidence>
<evidence type="ECO:0000313" key="7">
    <source>
        <dbReference type="Proteomes" id="UP000286997"/>
    </source>
</evidence>
<dbReference type="OrthoDB" id="9805277at2"/>
<dbReference type="InterPro" id="IPR013785">
    <property type="entry name" value="Aldolase_TIM"/>
</dbReference>
<reference evidence="6 7" key="1">
    <citation type="submission" date="2019-01" db="EMBL/GenBank/DDBJ databases">
        <authorList>
            <person name="Chen W.-M."/>
        </authorList>
    </citation>
    <scope>NUCLEOTIDE SEQUENCE [LARGE SCALE GENOMIC DNA]</scope>
    <source>
        <strain evidence="6 7">TER-1</strain>
    </source>
</reference>
<dbReference type="PANTHER" id="PTHR37418:SF2">
    <property type="entry name" value="3-KETO-5-AMINOHEXANOATE CLEAVAGE ENZYME"/>
    <property type="match status" value="1"/>
</dbReference>
<keyword evidence="2" id="KW-0808">Transferase</keyword>
<keyword evidence="7" id="KW-1185">Reference proteome</keyword>
<protein>
    <submittedName>
        <fullName evidence="6">3-keto-5-aminohexanoate cleavage protein</fullName>
    </submittedName>
</protein>
<dbReference type="GO" id="GO:0046872">
    <property type="term" value="F:metal ion binding"/>
    <property type="evidence" value="ECO:0007669"/>
    <property type="project" value="UniProtKB-KW"/>
</dbReference>